<dbReference type="InterPro" id="IPR029063">
    <property type="entry name" value="SAM-dependent_MTases_sf"/>
</dbReference>
<evidence type="ECO:0000256" key="3">
    <source>
        <dbReference type="ARBA" id="ARBA00022679"/>
    </source>
</evidence>
<dbReference type="PRINTS" id="PR00507">
    <property type="entry name" value="N12N6MTFRASE"/>
</dbReference>
<dbReference type="AlphaFoldDB" id="A0A930GTL7"/>
<dbReference type="PANTHER" id="PTHR33841:SF1">
    <property type="entry name" value="DNA METHYLTRANSFERASE A"/>
    <property type="match status" value="1"/>
</dbReference>
<evidence type="ECO:0000256" key="1">
    <source>
        <dbReference type="ARBA" id="ARBA00011900"/>
    </source>
</evidence>
<dbReference type="EC" id="2.1.1.72" evidence="1"/>
<organism evidence="10 11">
    <name type="scientific">Neisseria sicca</name>
    <dbReference type="NCBI Taxonomy" id="490"/>
    <lineage>
        <taxon>Bacteria</taxon>
        <taxon>Pseudomonadati</taxon>
        <taxon>Pseudomonadota</taxon>
        <taxon>Betaproteobacteria</taxon>
        <taxon>Neisseriales</taxon>
        <taxon>Neisseriaceae</taxon>
        <taxon>Neisseria</taxon>
    </lineage>
</organism>
<evidence type="ECO:0000256" key="2">
    <source>
        <dbReference type="ARBA" id="ARBA00022603"/>
    </source>
</evidence>
<dbReference type="PANTHER" id="PTHR33841">
    <property type="entry name" value="DNA METHYLTRANSFERASE YEEA-RELATED"/>
    <property type="match status" value="1"/>
</dbReference>
<dbReference type="InterPro" id="IPR050953">
    <property type="entry name" value="N4_N6_ade-DNA_methylase"/>
</dbReference>
<evidence type="ECO:0000313" key="10">
    <source>
        <dbReference type="EMBL" id="MBF1264958.1"/>
    </source>
</evidence>
<dbReference type="GO" id="GO:0009007">
    <property type="term" value="F:site-specific DNA-methyltransferase (adenine-specific) activity"/>
    <property type="evidence" value="ECO:0007669"/>
    <property type="project" value="UniProtKB-EC"/>
</dbReference>
<feature type="domain" description="MmeI-like C-terminal" evidence="8">
    <location>
        <begin position="841"/>
        <end position="916"/>
    </location>
</feature>
<feature type="domain" description="MmeI-like target recognition" evidence="7">
    <location>
        <begin position="631"/>
        <end position="838"/>
    </location>
</feature>
<dbReference type="Pfam" id="PF20473">
    <property type="entry name" value="MmeI_Mtase"/>
    <property type="match status" value="1"/>
</dbReference>
<dbReference type="Proteomes" id="UP000780345">
    <property type="component" value="Unassembled WGS sequence"/>
</dbReference>
<accession>A0A930GTL7</accession>
<protein>
    <recommendedName>
        <fullName evidence="1">site-specific DNA-methyltransferase (adenine-specific)</fullName>
        <ecNumber evidence="1">2.1.1.72</ecNumber>
    </recommendedName>
</protein>
<name>A0A930GTL7_NEISI</name>
<evidence type="ECO:0000259" key="6">
    <source>
        <dbReference type="Pfam" id="PF20465"/>
    </source>
</evidence>
<feature type="domain" description="MmeI-like N-terminal" evidence="5">
    <location>
        <begin position="17"/>
        <end position="165"/>
    </location>
</feature>
<dbReference type="Gene3D" id="3.40.50.150">
    <property type="entry name" value="Vaccinia Virus protein VP39"/>
    <property type="match status" value="1"/>
</dbReference>
<comment type="caution">
    <text evidence="10">The sequence shown here is derived from an EMBL/GenBank/DDBJ whole genome shotgun (WGS) entry which is preliminary data.</text>
</comment>
<evidence type="ECO:0000259" key="5">
    <source>
        <dbReference type="Pfam" id="PF20464"/>
    </source>
</evidence>
<evidence type="ECO:0000259" key="8">
    <source>
        <dbReference type="Pfam" id="PF20467"/>
    </source>
</evidence>
<dbReference type="Pfam" id="PF20467">
    <property type="entry name" value="MmeI_C"/>
    <property type="match status" value="1"/>
</dbReference>
<evidence type="ECO:0000259" key="7">
    <source>
        <dbReference type="Pfam" id="PF20466"/>
    </source>
</evidence>
<dbReference type="EMBL" id="JABZQQ010000027">
    <property type="protein sequence ID" value="MBF1264958.1"/>
    <property type="molecule type" value="Genomic_DNA"/>
</dbReference>
<evidence type="ECO:0000313" key="11">
    <source>
        <dbReference type="Proteomes" id="UP000780345"/>
    </source>
</evidence>
<feature type="domain" description="MmeI-like helicase spacer" evidence="6">
    <location>
        <begin position="176"/>
        <end position="254"/>
    </location>
</feature>
<dbReference type="Pfam" id="PF20464">
    <property type="entry name" value="MmeI_N"/>
    <property type="match status" value="1"/>
</dbReference>
<dbReference type="InterPro" id="IPR046816">
    <property type="entry name" value="MmeI_Mtase"/>
</dbReference>
<dbReference type="SUPFAM" id="SSF53335">
    <property type="entry name" value="S-adenosyl-L-methionine-dependent methyltransferases"/>
    <property type="match status" value="1"/>
</dbReference>
<keyword evidence="2 10" id="KW-0489">Methyltransferase</keyword>
<gene>
    <name evidence="10" type="ORF">HXM80_04580</name>
</gene>
<dbReference type="InterPro" id="IPR046819">
    <property type="entry name" value="MmeI_hel"/>
</dbReference>
<comment type="catalytic activity">
    <reaction evidence="4">
        <text>a 2'-deoxyadenosine in DNA + S-adenosyl-L-methionine = an N(6)-methyl-2'-deoxyadenosine in DNA + S-adenosyl-L-homocysteine + H(+)</text>
        <dbReference type="Rhea" id="RHEA:15197"/>
        <dbReference type="Rhea" id="RHEA-COMP:12418"/>
        <dbReference type="Rhea" id="RHEA-COMP:12419"/>
        <dbReference type="ChEBI" id="CHEBI:15378"/>
        <dbReference type="ChEBI" id="CHEBI:57856"/>
        <dbReference type="ChEBI" id="CHEBI:59789"/>
        <dbReference type="ChEBI" id="CHEBI:90615"/>
        <dbReference type="ChEBI" id="CHEBI:90616"/>
        <dbReference type="EC" id="2.1.1.72"/>
    </reaction>
</comment>
<dbReference type="Pfam" id="PF20466">
    <property type="entry name" value="MmeI_TRD"/>
    <property type="match status" value="1"/>
</dbReference>
<dbReference type="GO" id="GO:0032259">
    <property type="term" value="P:methylation"/>
    <property type="evidence" value="ECO:0007669"/>
    <property type="project" value="UniProtKB-KW"/>
</dbReference>
<evidence type="ECO:0000256" key="4">
    <source>
        <dbReference type="ARBA" id="ARBA00047942"/>
    </source>
</evidence>
<reference evidence="10" key="1">
    <citation type="submission" date="2020-04" db="EMBL/GenBank/DDBJ databases">
        <title>Deep metagenomics examines the oral microbiome during advanced dental caries in children, revealing novel taxa and co-occurrences with host molecules.</title>
        <authorList>
            <person name="Baker J.L."/>
            <person name="Morton J.T."/>
            <person name="Dinis M."/>
            <person name="Alvarez R."/>
            <person name="Tran N.C."/>
            <person name="Knight R."/>
            <person name="Edlund A."/>
        </authorList>
    </citation>
    <scope>NUCLEOTIDE SEQUENCE</scope>
    <source>
        <strain evidence="10">JCVI_32_bin.62</strain>
    </source>
</reference>
<proteinExistence type="predicted"/>
<dbReference type="InterPro" id="IPR046820">
    <property type="entry name" value="MmeI_TRD"/>
</dbReference>
<feature type="domain" description="MmeI-like DNA-methyltransferase" evidence="9">
    <location>
        <begin position="342"/>
        <end position="588"/>
    </location>
</feature>
<dbReference type="InterPro" id="IPR046817">
    <property type="entry name" value="MmeI_N"/>
</dbReference>
<sequence>MAINPTKLFDGLAKLVQSEDKANFIYGFLRLFDTPKATITKLQNQTPGTNVADIPLLGEIALSRKLYFKPADPGADIYDILQTLKQSPSAGKNKIRFFIVTDFQNIAAYDTKADDYLECAYTDLAQNYGFFLPLAGLEKSSRFEENPADTKAAEKMGRLFDHIRRTNHLEKPEDIHALNVFLTRLLFCFFAEDTKIFPKDGFTKLIESHTHKTGENADEVLTALFQTLDTPPENRSEALPVHLANFPYVNGGLFQADEPVPDFDARTRRLLLECGKLDWSEINPDIFGSMFQSVINPAQRSRLGQHYTSVPNIMKVIKPLFLDDFQAAFQGIFKRFSSDEGRLKALYSLSMRLGNIKIFDPACGSGNFLIIAYKELRRLEIEIFKAVKKIDGNALFDSRIRLDQFYGIELDDFAHEIAMLSLWLAEHQMNLAHESEIGNSLPTLPLKSGGNIKAANSLREDWEAFCPRGNREEDEVYIVGNPPFGGKQYRNTEQNIDMDTVFNGWKKYGVLDYVACWFWKGAQYIRASRAKLALVATNSISQGDQVATLWPGIFALGNRIAFAYQTFPWSNNAKDKAAVHVVIIGLEAVRLSDDLQNSLNLSDVQPKLYKLLDKEWHSQSVANISPYLIAGSNLAIEARRTPICNIPEMVFGNMPNDGGHLILTTYEKDALLEKDPTAEKWIKRLLGSEEFLNGKERWCIWLNGISEQELADMPSKHPEIHQRIEKVRAIRSESKRKETKILAETPHLFGEIRHPTSGNYILVPSTTSERREYVPMDFFDTETISSNANLMIPNATLYEFGILTSAMHNDWMRTVAGRLESRYRYSGTIVYNNFPWPEADEAEKARIAALAEDILLIRADYPDQTLAQLYDPDKMPPPLKEAHLRLDAAVDRLYRAKPFSDGMERVEFLFDLYEKAVNGQATP</sequence>
<dbReference type="InterPro" id="IPR046818">
    <property type="entry name" value="MmeI_C"/>
</dbReference>
<dbReference type="Pfam" id="PF20465">
    <property type="entry name" value="MmeI_hel"/>
    <property type="match status" value="1"/>
</dbReference>
<keyword evidence="3" id="KW-0808">Transferase</keyword>
<evidence type="ECO:0000259" key="9">
    <source>
        <dbReference type="Pfam" id="PF20473"/>
    </source>
</evidence>